<sequence>MFSNKQYQHIPTDSTPDDLRLAAHDIDDQRPGTIGLAERLLKQWRFHLSALSATALVILGVILLIWYSSDSPARGTERINFGSVPSDYCGSTAVEARANGCVFDLVTNNWVPKRCADAETAQEFREWVSNNVRLRQSWPYYYDGHGERQIASEEEMAGMVGQLVYTTTENHLGHCTFLMRRLHRFLDSDAETAISRINFNHTLHCSSEVLRAVGNPECEDRGIITSAFLVGITGSYVLMWPYTA</sequence>
<keyword evidence="1" id="KW-1133">Transmembrane helix</keyword>
<dbReference type="InterPro" id="IPR053008">
    <property type="entry name" value="Phomopsin_biosynth_assoc"/>
</dbReference>
<protein>
    <submittedName>
        <fullName evidence="2">Uncharacterized protein</fullName>
    </submittedName>
</protein>
<dbReference type="OrthoDB" id="3501153at2759"/>
<organism evidence="2">
    <name type="scientific">Aspergillus arachidicola</name>
    <dbReference type="NCBI Taxonomy" id="656916"/>
    <lineage>
        <taxon>Eukaryota</taxon>
        <taxon>Fungi</taxon>
        <taxon>Dikarya</taxon>
        <taxon>Ascomycota</taxon>
        <taxon>Pezizomycotina</taxon>
        <taxon>Eurotiomycetes</taxon>
        <taxon>Eurotiomycetidae</taxon>
        <taxon>Eurotiales</taxon>
        <taxon>Aspergillaceae</taxon>
        <taxon>Aspergillus</taxon>
        <taxon>Aspergillus subgen. Circumdati</taxon>
    </lineage>
</organism>
<name>A0A5N6YBA9_9EURO</name>
<feature type="transmembrane region" description="Helical" evidence="1">
    <location>
        <begin position="46"/>
        <end position="67"/>
    </location>
</feature>
<dbReference type="PANTHER" id="PTHR35896">
    <property type="entry name" value="IG-LIKE DOMAIN-CONTAINING PROTEIN"/>
    <property type="match status" value="1"/>
</dbReference>
<evidence type="ECO:0000313" key="2">
    <source>
        <dbReference type="EMBL" id="KAE8342744.1"/>
    </source>
</evidence>
<reference evidence="2" key="1">
    <citation type="submission" date="2019-04" db="EMBL/GenBank/DDBJ databases">
        <title>Friends and foes A comparative genomics study of 23 Aspergillus species from section Flavi.</title>
        <authorList>
            <consortium name="DOE Joint Genome Institute"/>
            <person name="Kjaerbolling I."/>
            <person name="Vesth T."/>
            <person name="Frisvad J.C."/>
            <person name="Nybo J.L."/>
            <person name="Theobald S."/>
            <person name="Kildgaard S."/>
            <person name="Isbrandt T."/>
            <person name="Kuo A."/>
            <person name="Sato A."/>
            <person name="Lyhne E.K."/>
            <person name="Kogle M.E."/>
            <person name="Wiebenga A."/>
            <person name="Kun R.S."/>
            <person name="Lubbers R.J."/>
            <person name="Makela M.R."/>
            <person name="Barry K."/>
            <person name="Chovatia M."/>
            <person name="Clum A."/>
            <person name="Daum C."/>
            <person name="Haridas S."/>
            <person name="He G."/>
            <person name="LaButti K."/>
            <person name="Lipzen A."/>
            <person name="Mondo S."/>
            <person name="Riley R."/>
            <person name="Salamov A."/>
            <person name="Simmons B.A."/>
            <person name="Magnuson J.K."/>
            <person name="Henrissat B."/>
            <person name="Mortensen U.H."/>
            <person name="Larsen T.O."/>
            <person name="Devries R.P."/>
            <person name="Grigoriev I.V."/>
            <person name="Machida M."/>
            <person name="Baker S.E."/>
            <person name="Andersen M.R."/>
        </authorList>
    </citation>
    <scope>NUCLEOTIDE SEQUENCE</scope>
    <source>
        <strain evidence="2">CBS 117612</strain>
    </source>
</reference>
<dbReference type="Proteomes" id="UP000325558">
    <property type="component" value="Unassembled WGS sequence"/>
</dbReference>
<gene>
    <name evidence="2" type="ORF">BDV24DRAFT_150319</name>
</gene>
<dbReference type="EMBL" id="ML737133">
    <property type="protein sequence ID" value="KAE8342744.1"/>
    <property type="molecule type" value="Genomic_DNA"/>
</dbReference>
<dbReference type="PANTHER" id="PTHR35896:SF3">
    <property type="entry name" value="MAJOR FACILITATOR SUPERFAMILY TRANSPORTER"/>
    <property type="match status" value="1"/>
</dbReference>
<evidence type="ECO:0000256" key="1">
    <source>
        <dbReference type="SAM" id="Phobius"/>
    </source>
</evidence>
<dbReference type="AlphaFoldDB" id="A0A5N6YBA9"/>
<accession>A0A5N6YBA9</accession>
<keyword evidence="1" id="KW-0812">Transmembrane</keyword>
<keyword evidence="1" id="KW-0472">Membrane</keyword>
<proteinExistence type="predicted"/>